<name>A0A183CHH5_GLOPA</name>
<reference evidence="1" key="2">
    <citation type="submission" date="2014-05" db="EMBL/GenBank/DDBJ databases">
        <title>The genome and life-stage specific transcriptomes of Globodera pallida elucidate key aspects of plant parasitism by a cyst nematode.</title>
        <authorList>
            <person name="Cotton J.A."/>
            <person name="Lilley C.J."/>
            <person name="Jones L.M."/>
            <person name="Kikuchi T."/>
            <person name="Reid A.J."/>
            <person name="Thorpe P."/>
            <person name="Tsai I.J."/>
            <person name="Beasley H."/>
            <person name="Blok V."/>
            <person name="Cock P.J.A."/>
            <person name="Van den Akker S.E."/>
            <person name="Holroyd N."/>
            <person name="Hunt M."/>
            <person name="Mantelin S."/>
            <person name="Naghra H."/>
            <person name="Pain A."/>
            <person name="Palomares-Rius J.E."/>
            <person name="Zarowiecki M."/>
            <person name="Berriman M."/>
            <person name="Jones J.T."/>
            <person name="Urwin P.E."/>
        </authorList>
    </citation>
    <scope>NUCLEOTIDE SEQUENCE [LARGE SCALE GENOMIC DNA]</scope>
    <source>
        <strain evidence="1">Lindley</strain>
    </source>
</reference>
<dbReference type="Proteomes" id="UP000050741">
    <property type="component" value="Unassembled WGS sequence"/>
</dbReference>
<organism evidence="1 2">
    <name type="scientific">Globodera pallida</name>
    <name type="common">Potato cyst nematode worm</name>
    <name type="synonym">Heterodera pallida</name>
    <dbReference type="NCBI Taxonomy" id="36090"/>
    <lineage>
        <taxon>Eukaryota</taxon>
        <taxon>Metazoa</taxon>
        <taxon>Ecdysozoa</taxon>
        <taxon>Nematoda</taxon>
        <taxon>Chromadorea</taxon>
        <taxon>Rhabditida</taxon>
        <taxon>Tylenchina</taxon>
        <taxon>Tylenchomorpha</taxon>
        <taxon>Tylenchoidea</taxon>
        <taxon>Heteroderidae</taxon>
        <taxon>Heteroderinae</taxon>
        <taxon>Globodera</taxon>
    </lineage>
</organism>
<reference evidence="2" key="3">
    <citation type="submission" date="2016-06" db="UniProtKB">
        <authorList>
            <consortium name="WormBaseParasite"/>
        </authorList>
    </citation>
    <scope>IDENTIFICATION</scope>
</reference>
<sequence>MIICFSWGYYHWYYKIVATNELDVSYEGVEDVFRRMWTKYKLLDANCEDWARDFNYDVQVKSKEEEAAAERALYGARLGAAIWGYFWGHELEGCFREYGCPVIYGKFRFGVGDVIGCGH</sequence>
<proteinExistence type="predicted"/>
<keyword evidence="1" id="KW-1185">Reference proteome</keyword>
<reference evidence="1" key="1">
    <citation type="submission" date="2013-12" db="EMBL/GenBank/DDBJ databases">
        <authorList>
            <person name="Aslett M."/>
        </authorList>
    </citation>
    <scope>NUCLEOTIDE SEQUENCE [LARGE SCALE GENOMIC DNA]</scope>
    <source>
        <strain evidence="1">Lindley</strain>
    </source>
</reference>
<dbReference type="WBParaSite" id="GPLIN_001233100">
    <property type="protein sequence ID" value="GPLIN_001233100"/>
    <property type="gene ID" value="GPLIN_001233100"/>
</dbReference>
<evidence type="ECO:0000313" key="2">
    <source>
        <dbReference type="WBParaSite" id="GPLIN_001233100"/>
    </source>
</evidence>
<accession>A0A183CHH5</accession>
<protein>
    <submittedName>
        <fullName evidence="2">LRAT domain-containing protein</fullName>
    </submittedName>
</protein>
<evidence type="ECO:0000313" key="1">
    <source>
        <dbReference type="Proteomes" id="UP000050741"/>
    </source>
</evidence>
<dbReference type="AlphaFoldDB" id="A0A183CHH5"/>